<organism evidence="6 7">
    <name type="scientific">Luteitalea pratensis</name>
    <dbReference type="NCBI Taxonomy" id="1855912"/>
    <lineage>
        <taxon>Bacteria</taxon>
        <taxon>Pseudomonadati</taxon>
        <taxon>Acidobacteriota</taxon>
        <taxon>Vicinamibacteria</taxon>
        <taxon>Vicinamibacterales</taxon>
        <taxon>Vicinamibacteraceae</taxon>
        <taxon>Luteitalea</taxon>
    </lineage>
</organism>
<protein>
    <submittedName>
        <fullName evidence="6">Transcriptional regulator HilA</fullName>
    </submittedName>
</protein>
<dbReference type="GO" id="GO:0000160">
    <property type="term" value="P:phosphorelay signal transduction system"/>
    <property type="evidence" value="ECO:0007669"/>
    <property type="project" value="InterPro"/>
</dbReference>
<evidence type="ECO:0000256" key="2">
    <source>
        <dbReference type="PROSITE-ProRule" id="PRU00339"/>
    </source>
</evidence>
<dbReference type="InterPro" id="IPR011990">
    <property type="entry name" value="TPR-like_helical_dom_sf"/>
</dbReference>
<dbReference type="InterPro" id="IPR001867">
    <property type="entry name" value="OmpR/PhoB-type_DNA-bd"/>
</dbReference>
<keyword evidence="1 3" id="KW-0238">DNA-binding</keyword>
<dbReference type="PANTHER" id="PTHR12558">
    <property type="entry name" value="CELL DIVISION CYCLE 16,23,27"/>
    <property type="match status" value="1"/>
</dbReference>
<dbReference type="Pfam" id="PF13181">
    <property type="entry name" value="TPR_8"/>
    <property type="match status" value="1"/>
</dbReference>
<keyword evidence="7" id="KW-1185">Reference proteome</keyword>
<feature type="repeat" description="TPR" evidence="2">
    <location>
        <begin position="313"/>
        <end position="346"/>
    </location>
</feature>
<dbReference type="RefSeq" id="WP_110170501.1">
    <property type="nucleotide sequence ID" value="NZ_CP015136.1"/>
</dbReference>
<feature type="DNA-binding region" description="OmpR/PhoB-type" evidence="3">
    <location>
        <begin position="6"/>
        <end position="102"/>
    </location>
</feature>
<dbReference type="Proteomes" id="UP000076079">
    <property type="component" value="Chromosome"/>
</dbReference>
<reference evidence="6 7" key="1">
    <citation type="journal article" date="2016" name="Genome Announc.">
        <title>First Complete Genome Sequence of a Subdivision 6 Acidobacterium Strain.</title>
        <authorList>
            <person name="Huang S."/>
            <person name="Vieira S."/>
            <person name="Bunk B."/>
            <person name="Riedel T."/>
            <person name="Sproer C."/>
            <person name="Overmann J."/>
        </authorList>
    </citation>
    <scope>NUCLEOTIDE SEQUENCE [LARGE SCALE GENOMIC DNA]</scope>
    <source>
        <strain evidence="7">DSM 100886 HEG_-6_39</strain>
    </source>
</reference>
<sequence>MDAANPEVFAFGAYRLDTGERHLLRGSEEIPLEPKVFDTLLVLVRHAGRLVGKDALMSAVWPDTHVEEGNLTRNVSMLRRALGTDAQANIETVPKYGYRFVGDVTRLTVTVEPALLYPEPPVTTTGLPTPEALLVQPPGLATPRQPWSTLALLLLVVGGSVTFVGLTRGMPDDPSARSGRPDASIADAPSSTAEPLELYLKGRHYLNTLSDESIARAASYFRRALEVNPDYAPAHAGLAEYYATIAAVGTTARMSPAEAYPLAKASALKALSLDEAIPGAYTALALVAMDYEWDHDGADRAFRRAIALAPQHVNAHHWYSHFLVTQGRFEESLEESRRALSLDPLDIPMNYHLGFHYYYARQYLDAERQLRQTLMLDSSSGDANSLLGIGLAQQGRHQEGIAAMQRGMALGGLDVRGAIVAALARAGRRAESDALLAEVLEEGRHRYVSPYELARAHAGRGEIDKAFGRLEQACDDRAADVRHLGVDPGFDGLRADPRFVRILERVGLAAVPGAVARK</sequence>
<evidence type="ECO:0000313" key="7">
    <source>
        <dbReference type="Proteomes" id="UP000076079"/>
    </source>
</evidence>
<feature type="domain" description="OmpR/PhoB-type" evidence="5">
    <location>
        <begin position="6"/>
        <end position="102"/>
    </location>
</feature>
<dbReference type="Gene3D" id="1.10.10.10">
    <property type="entry name" value="Winged helix-like DNA-binding domain superfamily/Winged helix DNA-binding domain"/>
    <property type="match status" value="1"/>
</dbReference>
<proteinExistence type="predicted"/>
<reference evidence="7" key="2">
    <citation type="submission" date="2016-04" db="EMBL/GenBank/DDBJ databases">
        <title>First Complete Genome Sequence of a Subdivision 6 Acidobacterium.</title>
        <authorList>
            <person name="Huang S."/>
            <person name="Vieira S."/>
            <person name="Bunk B."/>
            <person name="Riedel T."/>
            <person name="Sproeer C."/>
            <person name="Overmann J."/>
        </authorList>
    </citation>
    <scope>NUCLEOTIDE SEQUENCE [LARGE SCALE GENOMIC DNA]</scope>
    <source>
        <strain evidence="7">DSM 100886 HEG_-6_39</strain>
    </source>
</reference>
<keyword evidence="2" id="KW-0802">TPR repeat</keyword>
<dbReference type="EMBL" id="CP015136">
    <property type="protein sequence ID" value="AMY08680.1"/>
    <property type="molecule type" value="Genomic_DNA"/>
</dbReference>
<dbReference type="PANTHER" id="PTHR12558:SF13">
    <property type="entry name" value="CELL DIVISION CYCLE PROTEIN 27 HOMOLOG"/>
    <property type="match status" value="1"/>
</dbReference>
<dbReference type="GO" id="GO:0006355">
    <property type="term" value="P:regulation of DNA-templated transcription"/>
    <property type="evidence" value="ECO:0007669"/>
    <property type="project" value="InterPro"/>
</dbReference>
<evidence type="ECO:0000256" key="1">
    <source>
        <dbReference type="ARBA" id="ARBA00023125"/>
    </source>
</evidence>
<dbReference type="CDD" id="cd00383">
    <property type="entry name" value="trans_reg_C"/>
    <property type="match status" value="1"/>
</dbReference>
<dbReference type="AlphaFoldDB" id="A0A143PKA6"/>
<dbReference type="InterPro" id="IPR036388">
    <property type="entry name" value="WH-like_DNA-bd_sf"/>
</dbReference>
<dbReference type="InterPro" id="IPR019734">
    <property type="entry name" value="TPR_rpt"/>
</dbReference>
<dbReference type="InterPro" id="IPR016032">
    <property type="entry name" value="Sig_transdc_resp-reg_C-effctor"/>
</dbReference>
<dbReference type="SMART" id="SM00862">
    <property type="entry name" value="Trans_reg_C"/>
    <property type="match status" value="1"/>
</dbReference>
<evidence type="ECO:0000256" key="4">
    <source>
        <dbReference type="SAM" id="MobiDB-lite"/>
    </source>
</evidence>
<dbReference type="PROSITE" id="PS51755">
    <property type="entry name" value="OMPR_PHOB"/>
    <property type="match status" value="1"/>
</dbReference>
<dbReference type="SUPFAM" id="SSF46894">
    <property type="entry name" value="C-terminal effector domain of the bipartite response regulators"/>
    <property type="match status" value="1"/>
</dbReference>
<dbReference type="Gene3D" id="1.25.40.10">
    <property type="entry name" value="Tetratricopeptide repeat domain"/>
    <property type="match status" value="1"/>
</dbReference>
<dbReference type="STRING" id="1855912.LuPra_01884"/>
<dbReference type="GO" id="GO:0003677">
    <property type="term" value="F:DNA binding"/>
    <property type="evidence" value="ECO:0007669"/>
    <property type="project" value="UniProtKB-UniRule"/>
</dbReference>
<accession>A0A143PKA6</accession>
<name>A0A143PKA6_LUTPR</name>
<dbReference type="OrthoDB" id="105971at2"/>
<evidence type="ECO:0000259" key="5">
    <source>
        <dbReference type="PROSITE" id="PS51755"/>
    </source>
</evidence>
<gene>
    <name evidence="6" type="primary">hilA_8</name>
    <name evidence="6" type="ORF">LuPra_01884</name>
</gene>
<dbReference type="PROSITE" id="PS50005">
    <property type="entry name" value="TPR"/>
    <property type="match status" value="1"/>
</dbReference>
<evidence type="ECO:0000313" key="6">
    <source>
        <dbReference type="EMBL" id="AMY08680.1"/>
    </source>
</evidence>
<dbReference type="KEGG" id="abac:LuPra_01884"/>
<dbReference type="Pfam" id="PF00486">
    <property type="entry name" value="Trans_reg_C"/>
    <property type="match status" value="1"/>
</dbReference>
<dbReference type="SUPFAM" id="SSF48452">
    <property type="entry name" value="TPR-like"/>
    <property type="match status" value="2"/>
</dbReference>
<feature type="region of interest" description="Disordered" evidence="4">
    <location>
        <begin position="169"/>
        <end position="190"/>
    </location>
</feature>
<dbReference type="NCBIfam" id="NF047558">
    <property type="entry name" value="TPR_END_plus"/>
    <property type="match status" value="1"/>
</dbReference>
<evidence type="ECO:0000256" key="3">
    <source>
        <dbReference type="PROSITE-ProRule" id="PRU01091"/>
    </source>
</evidence>